<evidence type="ECO:0000313" key="5">
    <source>
        <dbReference type="EMBL" id="KAK9958391.1"/>
    </source>
</evidence>
<accession>A0AAW1ZDA4</accession>
<keyword evidence="3" id="KW-0732">Signal</keyword>
<keyword evidence="1" id="KW-0393">Immunoglobulin domain</keyword>
<dbReference type="EMBL" id="JAWDJR010000018">
    <property type="protein sequence ID" value="KAK9958391.1"/>
    <property type="molecule type" value="Genomic_DNA"/>
</dbReference>
<evidence type="ECO:0000259" key="4">
    <source>
        <dbReference type="PROSITE" id="PS50835"/>
    </source>
</evidence>
<evidence type="ECO:0000256" key="2">
    <source>
        <dbReference type="SAM" id="Phobius"/>
    </source>
</evidence>
<keyword evidence="2" id="KW-0812">Transmembrane</keyword>
<dbReference type="SUPFAM" id="SSF48726">
    <property type="entry name" value="Immunoglobulin"/>
    <property type="match status" value="2"/>
</dbReference>
<dbReference type="SMART" id="SM00408">
    <property type="entry name" value="IGc2"/>
    <property type="match status" value="1"/>
</dbReference>
<dbReference type="Proteomes" id="UP001479290">
    <property type="component" value="Unassembled WGS sequence"/>
</dbReference>
<organism evidence="5 6">
    <name type="scientific">Culter alburnus</name>
    <name type="common">Topmouth culter</name>
    <dbReference type="NCBI Taxonomy" id="194366"/>
    <lineage>
        <taxon>Eukaryota</taxon>
        <taxon>Metazoa</taxon>
        <taxon>Chordata</taxon>
        <taxon>Craniata</taxon>
        <taxon>Vertebrata</taxon>
        <taxon>Euteleostomi</taxon>
        <taxon>Actinopterygii</taxon>
        <taxon>Neopterygii</taxon>
        <taxon>Teleostei</taxon>
        <taxon>Ostariophysi</taxon>
        <taxon>Cypriniformes</taxon>
        <taxon>Xenocyprididae</taxon>
        <taxon>Xenocypridinae</taxon>
        <taxon>Culter</taxon>
    </lineage>
</organism>
<feature type="chain" id="PRO_5043721743" description="Ig-like domain-containing protein" evidence="3">
    <location>
        <begin position="19"/>
        <end position="413"/>
    </location>
</feature>
<dbReference type="InterPro" id="IPR003598">
    <property type="entry name" value="Ig_sub2"/>
</dbReference>
<feature type="domain" description="Ig-like" evidence="4">
    <location>
        <begin position="241"/>
        <end position="322"/>
    </location>
</feature>
<reference evidence="5 6" key="1">
    <citation type="submission" date="2024-05" db="EMBL/GenBank/DDBJ databases">
        <title>A high-quality chromosomal-level genome assembly of Topmouth culter (Culter alburnus).</title>
        <authorList>
            <person name="Zhao H."/>
        </authorList>
    </citation>
    <scope>NUCLEOTIDE SEQUENCE [LARGE SCALE GENOMIC DNA]</scope>
    <source>
        <strain evidence="5">CATC2023</strain>
        <tissue evidence="5">Muscle</tissue>
    </source>
</reference>
<dbReference type="PANTHER" id="PTHR46484">
    <property type="entry name" value="SI:CH211-171H4.5-RELATED"/>
    <property type="match status" value="1"/>
</dbReference>
<proteinExistence type="predicted"/>
<evidence type="ECO:0000256" key="1">
    <source>
        <dbReference type="ARBA" id="ARBA00023319"/>
    </source>
</evidence>
<sequence>MLTAEFLVFSSILSAAWCQAGIKALYPKTLNATSGSCLVIPCQFNISKEKEVFLDRSPVATWLRGSLWRVYDTDNFTNAHRQLEPQMKMVGDLRKENCTSVMMNLTSLHSDRYFFRLQSEGFSVRETKAVQINVSDSLAEPRVIVPVLREGEVGNLTCTVPAPCPSATPNVTWDPALGGNITQWTQLNADGTQSVQSILNFIPSLRHHELKVNCVSTHLRDREDKPLLSHKTVILNVEYPPKETQISLTGSVWLGNNLTLTCQSNANPPAAHRWFMKKEGIVEEVGSSRVLSFTVAHEKSGEYICEAQNPHGAVNSTILQINAPGISFTAFLTVLVLFLLLIFALPILMYRRCKKTYISETKQDEDIYANVSSSTEKSRQLQSKACGDKAIYTINLEHTFKKNLSNEDIYANC</sequence>
<comment type="caution">
    <text evidence="5">The sequence shown here is derived from an EMBL/GenBank/DDBJ whole genome shotgun (WGS) entry which is preliminary data.</text>
</comment>
<feature type="transmembrane region" description="Helical" evidence="2">
    <location>
        <begin position="326"/>
        <end position="350"/>
    </location>
</feature>
<dbReference type="InterPro" id="IPR013151">
    <property type="entry name" value="Immunoglobulin_dom"/>
</dbReference>
<feature type="domain" description="Ig-like" evidence="4">
    <location>
        <begin position="141"/>
        <end position="173"/>
    </location>
</feature>
<evidence type="ECO:0000256" key="3">
    <source>
        <dbReference type="SAM" id="SignalP"/>
    </source>
</evidence>
<dbReference type="PROSITE" id="PS50835">
    <property type="entry name" value="IG_LIKE"/>
    <property type="match status" value="2"/>
</dbReference>
<name>A0AAW1ZDA4_CULAL</name>
<dbReference type="Gene3D" id="2.60.40.10">
    <property type="entry name" value="Immunoglobulins"/>
    <property type="match status" value="3"/>
</dbReference>
<dbReference type="AlphaFoldDB" id="A0AAW1ZDA4"/>
<feature type="signal peptide" evidence="3">
    <location>
        <begin position="1"/>
        <end position="18"/>
    </location>
</feature>
<dbReference type="InterPro" id="IPR036179">
    <property type="entry name" value="Ig-like_dom_sf"/>
</dbReference>
<keyword evidence="6" id="KW-1185">Reference proteome</keyword>
<evidence type="ECO:0000313" key="6">
    <source>
        <dbReference type="Proteomes" id="UP001479290"/>
    </source>
</evidence>
<keyword evidence="2" id="KW-1133">Transmembrane helix</keyword>
<keyword evidence="2" id="KW-0472">Membrane</keyword>
<dbReference type="InterPro" id="IPR007110">
    <property type="entry name" value="Ig-like_dom"/>
</dbReference>
<dbReference type="InterPro" id="IPR013783">
    <property type="entry name" value="Ig-like_fold"/>
</dbReference>
<dbReference type="Pfam" id="PF00047">
    <property type="entry name" value="ig"/>
    <property type="match status" value="1"/>
</dbReference>
<dbReference type="PANTHER" id="PTHR46484:SF8">
    <property type="entry name" value="B-CELL RECEPTOR CD22-LIKE-RELATED"/>
    <property type="match status" value="1"/>
</dbReference>
<gene>
    <name evidence="5" type="ORF">ABG768_010514</name>
</gene>
<protein>
    <recommendedName>
        <fullName evidence="4">Ig-like domain-containing protein</fullName>
    </recommendedName>
</protein>